<feature type="region of interest" description="Disordered" evidence="2">
    <location>
        <begin position="269"/>
        <end position="298"/>
    </location>
</feature>
<dbReference type="PANTHER" id="PTHR35689:SF1">
    <property type="entry name" value="EARLY ENDOSOME ANTIGEN"/>
    <property type="match status" value="1"/>
</dbReference>
<name>A0A9Q1QAF5_9CARY</name>
<protein>
    <submittedName>
        <fullName evidence="3">Uncharacterized protein</fullName>
    </submittedName>
</protein>
<keyword evidence="4" id="KW-1185">Reference proteome</keyword>
<evidence type="ECO:0000256" key="2">
    <source>
        <dbReference type="SAM" id="MobiDB-lite"/>
    </source>
</evidence>
<feature type="coiled-coil region" evidence="1">
    <location>
        <begin position="39"/>
        <end position="66"/>
    </location>
</feature>
<evidence type="ECO:0000313" key="3">
    <source>
        <dbReference type="EMBL" id="KAJ8433800.1"/>
    </source>
</evidence>
<dbReference type="PANTHER" id="PTHR35689">
    <property type="entry name" value="EARLY ENDOSOME ANTIGEN"/>
    <property type="match status" value="1"/>
</dbReference>
<organism evidence="3 4">
    <name type="scientific">Carnegiea gigantea</name>
    <dbReference type="NCBI Taxonomy" id="171969"/>
    <lineage>
        <taxon>Eukaryota</taxon>
        <taxon>Viridiplantae</taxon>
        <taxon>Streptophyta</taxon>
        <taxon>Embryophyta</taxon>
        <taxon>Tracheophyta</taxon>
        <taxon>Spermatophyta</taxon>
        <taxon>Magnoliopsida</taxon>
        <taxon>eudicotyledons</taxon>
        <taxon>Gunneridae</taxon>
        <taxon>Pentapetalae</taxon>
        <taxon>Caryophyllales</taxon>
        <taxon>Cactineae</taxon>
        <taxon>Cactaceae</taxon>
        <taxon>Cactoideae</taxon>
        <taxon>Echinocereeae</taxon>
        <taxon>Carnegiea</taxon>
    </lineage>
</organism>
<proteinExistence type="predicted"/>
<dbReference type="OrthoDB" id="1913731at2759"/>
<comment type="caution">
    <text evidence="3">The sequence shown here is derived from an EMBL/GenBank/DDBJ whole genome shotgun (WGS) entry which is preliminary data.</text>
</comment>
<feature type="coiled-coil region" evidence="1">
    <location>
        <begin position="116"/>
        <end position="150"/>
    </location>
</feature>
<reference evidence="3" key="1">
    <citation type="submission" date="2022-04" db="EMBL/GenBank/DDBJ databases">
        <title>Carnegiea gigantea Genome sequencing and assembly v2.</title>
        <authorList>
            <person name="Copetti D."/>
            <person name="Sanderson M.J."/>
            <person name="Burquez A."/>
            <person name="Wojciechowski M.F."/>
        </authorList>
    </citation>
    <scope>NUCLEOTIDE SEQUENCE</scope>
    <source>
        <strain evidence="3">SGP5-SGP5p</strain>
        <tissue evidence="3">Aerial part</tissue>
    </source>
</reference>
<accession>A0A9Q1QAF5</accession>
<evidence type="ECO:0000313" key="4">
    <source>
        <dbReference type="Proteomes" id="UP001153076"/>
    </source>
</evidence>
<feature type="coiled-coil region" evidence="1">
    <location>
        <begin position="224"/>
        <end position="265"/>
    </location>
</feature>
<gene>
    <name evidence="3" type="ORF">Cgig2_025963</name>
</gene>
<sequence length="311" mass="35593">MDLPPKLDDFIKHSIDGALGLRIPESSLQLKIQSLQTSNQILQSQCLTLQSRLKEKEDAIDLARAQASKNALSLKKSVEETQTLDAEFWNLRQKRRKLAGECVRRTDEGEALKKLRNEAEERTKVARIRVKELEDKLKQSSEELQFYKRRCEMFPVDSSGEGASLQQSLLNRLLASLVTETEVVNTARAFLEENSEVQVCRGFLKMWDSLKPETQHVLSMTAQLRSLQKDKQPLTINLQRAEAEARELFEENNVLDEENKRLLKLCDSNTEHASSGDHSNDTTNKSKKRKTYPEMSCQHVKKMEFDDLGSS</sequence>
<dbReference type="AlphaFoldDB" id="A0A9Q1QAF5"/>
<dbReference type="EMBL" id="JAKOGI010000517">
    <property type="protein sequence ID" value="KAJ8433800.1"/>
    <property type="molecule type" value="Genomic_DNA"/>
</dbReference>
<dbReference type="Proteomes" id="UP001153076">
    <property type="component" value="Unassembled WGS sequence"/>
</dbReference>
<keyword evidence="1" id="KW-0175">Coiled coil</keyword>
<evidence type="ECO:0000256" key="1">
    <source>
        <dbReference type="SAM" id="Coils"/>
    </source>
</evidence>